<reference evidence="7" key="1">
    <citation type="submission" date="2022-11" db="EMBL/GenBank/DDBJ databases">
        <title>Robbsia betulipollinis sp. nov., isolated from pollen of birch (Betula pendula).</title>
        <authorList>
            <person name="Shi H."/>
            <person name="Ambika Manirajan B."/>
            <person name="Ratering S."/>
            <person name="Geissler-Plaum R."/>
            <person name="Schnell S."/>
        </authorList>
    </citation>
    <scope>NUCLEOTIDE SEQUENCE</scope>
    <source>
        <strain evidence="7">Bb-Pol-6</strain>
    </source>
</reference>
<protein>
    <submittedName>
        <fullName evidence="7">MFS transporter</fullName>
    </submittedName>
</protein>
<feature type="transmembrane region" description="Helical" evidence="5">
    <location>
        <begin position="152"/>
        <end position="175"/>
    </location>
</feature>
<dbReference type="SUPFAM" id="SSF103473">
    <property type="entry name" value="MFS general substrate transporter"/>
    <property type="match status" value="1"/>
</dbReference>
<evidence type="ECO:0000313" key="7">
    <source>
        <dbReference type="EMBL" id="MCY0387125.1"/>
    </source>
</evidence>
<comment type="subcellular location">
    <subcellularLocation>
        <location evidence="1">Membrane</location>
        <topology evidence="1">Multi-pass membrane protein</topology>
    </subcellularLocation>
</comment>
<dbReference type="Gene3D" id="1.20.1720.10">
    <property type="entry name" value="Multidrug resistance protein D"/>
    <property type="match status" value="1"/>
</dbReference>
<keyword evidence="2 5" id="KW-0812">Transmembrane</keyword>
<dbReference type="EMBL" id="JAPMXC010000001">
    <property type="protein sequence ID" value="MCY0387125.1"/>
    <property type="molecule type" value="Genomic_DNA"/>
</dbReference>
<accession>A0ABT3ZMF9</accession>
<feature type="transmembrane region" description="Helical" evidence="5">
    <location>
        <begin position="127"/>
        <end position="146"/>
    </location>
</feature>
<dbReference type="RefSeq" id="WP_267847705.1">
    <property type="nucleotide sequence ID" value="NZ_JAPMXC010000001.1"/>
</dbReference>
<dbReference type="PROSITE" id="PS50850">
    <property type="entry name" value="MFS"/>
    <property type="match status" value="1"/>
</dbReference>
<feature type="transmembrane region" description="Helical" evidence="5">
    <location>
        <begin position="345"/>
        <end position="370"/>
    </location>
</feature>
<dbReference type="InterPro" id="IPR036259">
    <property type="entry name" value="MFS_trans_sf"/>
</dbReference>
<evidence type="ECO:0000256" key="4">
    <source>
        <dbReference type="ARBA" id="ARBA00023136"/>
    </source>
</evidence>
<evidence type="ECO:0000256" key="1">
    <source>
        <dbReference type="ARBA" id="ARBA00004141"/>
    </source>
</evidence>
<comment type="caution">
    <text evidence="7">The sequence shown here is derived from an EMBL/GenBank/DDBJ whole genome shotgun (WGS) entry which is preliminary data.</text>
</comment>
<feature type="transmembrane region" description="Helical" evidence="5">
    <location>
        <begin position="216"/>
        <end position="236"/>
    </location>
</feature>
<feature type="transmembrane region" description="Helical" evidence="5">
    <location>
        <begin position="469"/>
        <end position="496"/>
    </location>
</feature>
<evidence type="ECO:0000256" key="3">
    <source>
        <dbReference type="ARBA" id="ARBA00022989"/>
    </source>
</evidence>
<dbReference type="PANTHER" id="PTHR23501">
    <property type="entry name" value="MAJOR FACILITATOR SUPERFAMILY"/>
    <property type="match status" value="1"/>
</dbReference>
<feature type="domain" description="Major facilitator superfamily (MFS) profile" evidence="6">
    <location>
        <begin position="1"/>
        <end position="439"/>
    </location>
</feature>
<feature type="transmembrane region" description="Helical" evidence="5">
    <location>
        <begin position="391"/>
        <end position="410"/>
    </location>
</feature>
<keyword evidence="4 5" id="KW-0472">Membrane</keyword>
<keyword evidence="3 5" id="KW-1133">Transmembrane helix</keyword>
<dbReference type="Pfam" id="PF07690">
    <property type="entry name" value="MFS_1"/>
    <property type="match status" value="1"/>
</dbReference>
<gene>
    <name evidence="7" type="ORF">OVY01_07745</name>
</gene>
<feature type="transmembrane region" description="Helical" evidence="5">
    <location>
        <begin position="35"/>
        <end position="53"/>
    </location>
</feature>
<dbReference type="InterPro" id="IPR011701">
    <property type="entry name" value="MFS"/>
</dbReference>
<feature type="transmembrane region" description="Helical" evidence="5">
    <location>
        <begin position="319"/>
        <end position="339"/>
    </location>
</feature>
<organism evidence="7 8">
    <name type="scientific">Robbsia betulipollinis</name>
    <dbReference type="NCBI Taxonomy" id="2981849"/>
    <lineage>
        <taxon>Bacteria</taxon>
        <taxon>Pseudomonadati</taxon>
        <taxon>Pseudomonadota</taxon>
        <taxon>Betaproteobacteria</taxon>
        <taxon>Burkholderiales</taxon>
        <taxon>Burkholderiaceae</taxon>
        <taxon>Robbsia</taxon>
    </lineage>
</organism>
<keyword evidence="8" id="KW-1185">Reference proteome</keyword>
<feature type="transmembrane region" description="Helical" evidence="5">
    <location>
        <begin position="65"/>
        <end position="91"/>
    </location>
</feature>
<dbReference type="PANTHER" id="PTHR23501:SF197">
    <property type="entry name" value="COMD"/>
    <property type="match status" value="1"/>
</dbReference>
<feature type="transmembrane region" description="Helical" evidence="5">
    <location>
        <begin position="257"/>
        <end position="279"/>
    </location>
</feature>
<dbReference type="Gene3D" id="1.20.1250.20">
    <property type="entry name" value="MFS general substrate transporter like domains"/>
    <property type="match status" value="1"/>
</dbReference>
<evidence type="ECO:0000313" key="8">
    <source>
        <dbReference type="Proteomes" id="UP001082899"/>
    </source>
</evidence>
<evidence type="ECO:0000256" key="2">
    <source>
        <dbReference type="ARBA" id="ARBA00022692"/>
    </source>
</evidence>
<evidence type="ECO:0000256" key="5">
    <source>
        <dbReference type="SAM" id="Phobius"/>
    </source>
</evidence>
<dbReference type="Proteomes" id="UP001082899">
    <property type="component" value="Unassembled WGS sequence"/>
</dbReference>
<dbReference type="InterPro" id="IPR020846">
    <property type="entry name" value="MFS_dom"/>
</dbReference>
<evidence type="ECO:0000259" key="6">
    <source>
        <dbReference type="PROSITE" id="PS50850"/>
    </source>
</evidence>
<feature type="transmembrane region" description="Helical" evidence="5">
    <location>
        <begin position="285"/>
        <end position="307"/>
    </location>
</feature>
<sequence length="510" mass="53912">MLGIGLVNMLVALDQTVVSTALPSIVSELRGFEYYAWIANAYLLASIVTVPVFGRLGDLFGRKPFVVAAVLIFTVASILCGFAHSMLFLVIARALQGIGGGMMVGTAFASIPDLFPDPRTRVRWQVVMAAAYGIGTAAGPSLGGFLTEHYGWRSTFLVNLPVGLASLFCIVRFLPAVRHVPHAPVRLDILGAALITLALGGLQLCVERFPETGPSAGNLVLLAGVLVCCCALLACERRAAHPMIPLDLFGDRDLRRLFALSLASGFIMFSLLFFTPLLLQGGFGLSPQLAGLLATPLAAFIAVGSIINSRIVVHLARPVTTLLAGFALMLYAAIGVMATQSYTPHWFLVSAVMAAGVGLGFTLNNLNIFAQEIAGRARFGIATALMQSSRMVGGMLGTTLIGTLVAHSYAAGVAQRLSRVTETPLPAAIAARFHDPQLLVDPESQREVLAALQPLHVNGRELLAASRDVLVGAVHMGMLLTAVTALAAVLIAGRLLHIRLHARKQDDASL</sequence>
<proteinExistence type="predicted"/>
<name>A0ABT3ZMF9_9BURK</name>
<feature type="transmembrane region" description="Helical" evidence="5">
    <location>
        <begin position="97"/>
        <end position="115"/>
    </location>
</feature>
<feature type="transmembrane region" description="Helical" evidence="5">
    <location>
        <begin position="187"/>
        <end position="204"/>
    </location>
</feature>